<evidence type="ECO:0000313" key="1">
    <source>
        <dbReference type="EMBL" id="MBD2872346.1"/>
    </source>
</evidence>
<dbReference type="RefSeq" id="WP_190866938.1">
    <property type="nucleotide sequence ID" value="NZ_JACXIY010000045.1"/>
</dbReference>
<keyword evidence="2" id="KW-1185">Reference proteome</keyword>
<gene>
    <name evidence="1" type="ORF">IDH41_27565</name>
</gene>
<accession>A0A927CUA2</accession>
<comment type="caution">
    <text evidence="1">The sequence shown here is derived from an EMBL/GenBank/DDBJ whole genome shotgun (WGS) entry which is preliminary data.</text>
</comment>
<evidence type="ECO:0000313" key="2">
    <source>
        <dbReference type="Proteomes" id="UP000632125"/>
    </source>
</evidence>
<dbReference type="InterPro" id="IPR038765">
    <property type="entry name" value="Papain-like_cys_pep_sf"/>
</dbReference>
<protein>
    <submittedName>
        <fullName evidence="1">Uncharacterized protein</fullName>
    </submittedName>
</protein>
<reference evidence="1" key="1">
    <citation type="submission" date="2020-09" db="EMBL/GenBank/DDBJ databases">
        <title>A novel bacterium of genus Paenibacillus, isolated from South China Sea.</title>
        <authorList>
            <person name="Huang H."/>
            <person name="Mo K."/>
            <person name="Hu Y."/>
        </authorList>
    </citation>
    <scope>NUCLEOTIDE SEQUENCE</scope>
    <source>
        <strain evidence="1">IB182493</strain>
    </source>
</reference>
<dbReference type="EMBL" id="JACXIY010000045">
    <property type="protein sequence ID" value="MBD2872346.1"/>
    <property type="molecule type" value="Genomic_DNA"/>
</dbReference>
<dbReference type="Proteomes" id="UP000632125">
    <property type="component" value="Unassembled WGS sequence"/>
</dbReference>
<dbReference type="AlphaFoldDB" id="A0A927CUA2"/>
<dbReference type="Gene3D" id="3.90.1720.10">
    <property type="entry name" value="endopeptidase domain like (from Nostoc punctiforme)"/>
    <property type="match status" value="1"/>
</dbReference>
<dbReference type="SUPFAM" id="SSF54001">
    <property type="entry name" value="Cysteine proteinases"/>
    <property type="match status" value="1"/>
</dbReference>
<organism evidence="1 2">
    <name type="scientific">Paenibacillus arenilitoris</name>
    <dbReference type="NCBI Taxonomy" id="2772299"/>
    <lineage>
        <taxon>Bacteria</taxon>
        <taxon>Bacillati</taxon>
        <taxon>Bacillota</taxon>
        <taxon>Bacilli</taxon>
        <taxon>Bacillales</taxon>
        <taxon>Paenibacillaceae</taxon>
        <taxon>Paenibacillus</taxon>
    </lineage>
</organism>
<name>A0A927CUA2_9BACL</name>
<sequence>MNKNMEIYVLLTHTGTLFSRTIQLYTKDRLNHASIAFDRDLTEVYSFGRKSPNNPFIAGFVKENVRSEFFKHSTCAVYKCEVSQTAYMNIRKRIYHMEQNQDLYKYNLFGLLGVMFNIEIEREYAYFCSQFVASVFEQGGVSLVNKPPLFVTPGDLENTSMLELVYNGKLRSYTGAGEELQPAGSFRTA</sequence>
<proteinExistence type="predicted"/>